<protein>
    <submittedName>
        <fullName evidence="2">Uncharacterized protein</fullName>
    </submittedName>
</protein>
<organism evidence="2 3">
    <name type="scientific">Dryococelus australis</name>
    <dbReference type="NCBI Taxonomy" id="614101"/>
    <lineage>
        <taxon>Eukaryota</taxon>
        <taxon>Metazoa</taxon>
        <taxon>Ecdysozoa</taxon>
        <taxon>Arthropoda</taxon>
        <taxon>Hexapoda</taxon>
        <taxon>Insecta</taxon>
        <taxon>Pterygota</taxon>
        <taxon>Neoptera</taxon>
        <taxon>Polyneoptera</taxon>
        <taxon>Phasmatodea</taxon>
        <taxon>Verophasmatodea</taxon>
        <taxon>Anareolatae</taxon>
        <taxon>Phasmatidae</taxon>
        <taxon>Eurycanthinae</taxon>
        <taxon>Dryococelus</taxon>
    </lineage>
</organism>
<feature type="compositionally biased region" description="Basic residues" evidence="1">
    <location>
        <begin position="314"/>
        <end position="326"/>
    </location>
</feature>
<comment type="caution">
    <text evidence="2">The sequence shown here is derived from an EMBL/GenBank/DDBJ whole genome shotgun (WGS) entry which is preliminary data.</text>
</comment>
<feature type="compositionally biased region" description="Low complexity" evidence="1">
    <location>
        <begin position="291"/>
        <end position="308"/>
    </location>
</feature>
<keyword evidence="3" id="KW-1185">Reference proteome</keyword>
<name>A0ABQ9HZY6_9NEOP</name>
<reference evidence="2 3" key="1">
    <citation type="submission" date="2023-02" db="EMBL/GenBank/DDBJ databases">
        <title>LHISI_Scaffold_Assembly.</title>
        <authorList>
            <person name="Stuart O.P."/>
            <person name="Cleave R."/>
            <person name="Magrath M.J.L."/>
            <person name="Mikheyev A.S."/>
        </authorList>
    </citation>
    <scope>NUCLEOTIDE SEQUENCE [LARGE SCALE GENOMIC DNA]</scope>
    <source>
        <strain evidence="2">Daus_M_001</strain>
        <tissue evidence="2">Leg muscle</tissue>
    </source>
</reference>
<accession>A0ABQ9HZY6</accession>
<sequence length="776" mass="85419">MPGLTQYGYLWPAFVNGNYRDLEGQLHEMWQDEPQEIIQRLCVSMPDRDAACLLQFEGETTEPGVLPAANKGNQLNLNRFKRISKKKQLGYATFINSKNISSREVEIEDNDSDEYQDIILQILISPRAFENTQSRKTYAALLTLFGIPFSSSIRFLNKGNPIPANLSLSRVIQTTDKAHKGISAGVKVFGIPFGVEAFSAKEILRTAQHPETSNAIPALSKEFPKLLSRTLEPGLKTSRNLLQQLIEKDLGAAKSSHYSTDMSNSTVNNNTSNDQHPETTSGVDDFANILSNDDSVPSSTISSSTLTDMPPLSKQHHNRSLTRRGRSPQFPWKKGHVENKKRQKDISGSVGISNIALTGALSITKKETKSFQKFDNGGGGPVMAASGMFQPIVPAYPLPGQFGYPLSYTNPYPGPVHISPVPIISKLFEPMIDDSTGKLVTLSPTTKFFRKVCALSVTSENCAFSCSSAPASPAAKTQCYRRPHFPLLTILPPDLPLKVALVMMSRSSPDPCALPCRSNTDVDTSHSADSLGGGGYPFRSPMGQPVCVSNLAKGGEMANEVRATEGRRMKDPVADEGTRYLLDECIAYTAATSESGWPERCGGRGEARYLTSRQLLRVKIWEKHYDALKNCTNCIHDLVRWRSGSSLDSRSERPWLDSQTGHHNFGFLKSLQASIGMGPPNKGPGRFLTQQLFSVLPKRQLVTVFHNLQNYDAHFLIKPLAECHVTQPNRTGVIENPGDLSVLGITPDKYKSITKHIPNGTDSKGKEQHFKLSLID</sequence>
<dbReference type="EMBL" id="JARBHB010000003">
    <property type="protein sequence ID" value="KAJ8889935.1"/>
    <property type="molecule type" value="Genomic_DNA"/>
</dbReference>
<proteinExistence type="predicted"/>
<feature type="compositionally biased region" description="Low complexity" evidence="1">
    <location>
        <begin position="259"/>
        <end position="273"/>
    </location>
</feature>
<evidence type="ECO:0000256" key="1">
    <source>
        <dbReference type="SAM" id="MobiDB-lite"/>
    </source>
</evidence>
<gene>
    <name evidence="2" type="ORF">PR048_009440</name>
</gene>
<dbReference type="Proteomes" id="UP001159363">
    <property type="component" value="Chromosome 3"/>
</dbReference>
<feature type="region of interest" description="Disordered" evidence="1">
    <location>
        <begin position="256"/>
        <end position="345"/>
    </location>
</feature>
<evidence type="ECO:0000313" key="3">
    <source>
        <dbReference type="Proteomes" id="UP001159363"/>
    </source>
</evidence>
<evidence type="ECO:0000313" key="2">
    <source>
        <dbReference type="EMBL" id="KAJ8889935.1"/>
    </source>
</evidence>